<dbReference type="STRING" id="1798664.A3C93_00790"/>
<keyword evidence="2" id="KW-0687">Ribonucleoprotein</keyword>
<protein>
    <recommendedName>
        <fullName evidence="5">50S ribosomal protein L28</fullName>
    </recommendedName>
</protein>
<evidence type="ECO:0000256" key="2">
    <source>
        <dbReference type="ARBA" id="ARBA00023274"/>
    </source>
</evidence>
<dbReference type="GO" id="GO:1990904">
    <property type="term" value="C:ribonucleoprotein complex"/>
    <property type="evidence" value="ECO:0007669"/>
    <property type="project" value="UniProtKB-KW"/>
</dbReference>
<proteinExistence type="predicted"/>
<sequence>MASSNVCNLCKKGTRVAGGYSNRVRATKFNPTGNKRKYPNLQWVALSKAMGGGRIKICTRCMKAGKQLEMKMPAPRPKAASNKK</sequence>
<name>A0A1G2DF24_9BACT</name>
<reference evidence="3 4" key="1">
    <citation type="journal article" date="2016" name="Nat. Commun.">
        <title>Thousands of microbial genomes shed light on interconnected biogeochemical processes in an aquifer system.</title>
        <authorList>
            <person name="Anantharaman K."/>
            <person name="Brown C.T."/>
            <person name="Hug L.A."/>
            <person name="Sharon I."/>
            <person name="Castelle C.J."/>
            <person name="Probst A.J."/>
            <person name="Thomas B.C."/>
            <person name="Singh A."/>
            <person name="Wilkins M.J."/>
            <person name="Karaoz U."/>
            <person name="Brodie E.L."/>
            <person name="Williams K.H."/>
            <person name="Hubbard S.S."/>
            <person name="Banfield J.F."/>
        </authorList>
    </citation>
    <scope>NUCLEOTIDE SEQUENCE [LARGE SCALE GENOMIC DNA]</scope>
</reference>
<dbReference type="Gene3D" id="2.30.170.40">
    <property type="entry name" value="Ribosomal protein L28/L24"/>
    <property type="match status" value="1"/>
</dbReference>
<dbReference type="InterPro" id="IPR037147">
    <property type="entry name" value="Ribosomal_bL28_sf"/>
</dbReference>
<dbReference type="Proteomes" id="UP000178636">
    <property type="component" value="Unassembled WGS sequence"/>
</dbReference>
<evidence type="ECO:0000256" key="1">
    <source>
        <dbReference type="ARBA" id="ARBA00022980"/>
    </source>
</evidence>
<evidence type="ECO:0008006" key="5">
    <source>
        <dbReference type="Google" id="ProtNLM"/>
    </source>
</evidence>
<accession>A0A1G2DF24</accession>
<comment type="caution">
    <text evidence="3">The sequence shown here is derived from an EMBL/GenBank/DDBJ whole genome shotgun (WGS) entry which is preliminary data.</text>
</comment>
<dbReference type="GO" id="GO:0005840">
    <property type="term" value="C:ribosome"/>
    <property type="evidence" value="ECO:0007669"/>
    <property type="project" value="UniProtKB-KW"/>
</dbReference>
<dbReference type="InterPro" id="IPR034704">
    <property type="entry name" value="Ribosomal_bL28/bL31-like_sf"/>
</dbReference>
<dbReference type="SUPFAM" id="SSF143800">
    <property type="entry name" value="L28p-like"/>
    <property type="match status" value="1"/>
</dbReference>
<dbReference type="GO" id="GO:0003735">
    <property type="term" value="F:structural constituent of ribosome"/>
    <property type="evidence" value="ECO:0007669"/>
    <property type="project" value="InterPro"/>
</dbReference>
<gene>
    <name evidence="3" type="ORF">A3C93_00790</name>
</gene>
<dbReference type="AlphaFoldDB" id="A0A1G2DF24"/>
<evidence type="ECO:0000313" key="4">
    <source>
        <dbReference type="Proteomes" id="UP000178636"/>
    </source>
</evidence>
<evidence type="ECO:0000313" key="3">
    <source>
        <dbReference type="EMBL" id="OGZ12176.1"/>
    </source>
</evidence>
<organism evidence="3 4">
    <name type="scientific">Candidatus Lloydbacteria bacterium RIFCSPHIGHO2_02_FULL_54_17</name>
    <dbReference type="NCBI Taxonomy" id="1798664"/>
    <lineage>
        <taxon>Bacteria</taxon>
        <taxon>Candidatus Lloydiibacteriota</taxon>
    </lineage>
</organism>
<keyword evidence="1" id="KW-0689">Ribosomal protein</keyword>
<dbReference type="EMBL" id="MHLO01000023">
    <property type="protein sequence ID" value="OGZ12176.1"/>
    <property type="molecule type" value="Genomic_DNA"/>
</dbReference>